<dbReference type="GO" id="GO:0003677">
    <property type="term" value="F:DNA binding"/>
    <property type="evidence" value="ECO:0007669"/>
    <property type="project" value="UniProtKB-KW"/>
</dbReference>
<dbReference type="Gene3D" id="3.40.50.150">
    <property type="entry name" value="Vaccinia Virus protein VP39"/>
    <property type="match status" value="1"/>
</dbReference>
<keyword evidence="4 17" id="KW-0808">Transferase</keyword>
<evidence type="ECO:0000259" key="16">
    <source>
        <dbReference type="Pfam" id="PF12950"/>
    </source>
</evidence>
<evidence type="ECO:0000256" key="3">
    <source>
        <dbReference type="ARBA" id="ARBA00022603"/>
    </source>
</evidence>
<dbReference type="InterPro" id="IPR002052">
    <property type="entry name" value="DNA_methylase_N6_adenine_CS"/>
</dbReference>
<keyword evidence="5" id="KW-0949">S-adenosyl-L-methionine</keyword>
<dbReference type="PROSITE" id="PS00092">
    <property type="entry name" value="N6_MTASE"/>
    <property type="match status" value="1"/>
</dbReference>
<evidence type="ECO:0000256" key="12">
    <source>
        <dbReference type="ARBA" id="ARBA00047942"/>
    </source>
</evidence>
<dbReference type="Pfam" id="PF12950">
    <property type="entry name" value="TaqI_C"/>
    <property type="match status" value="1"/>
</dbReference>
<dbReference type="Gene3D" id="1.10.10.10">
    <property type="entry name" value="Winged helix-like DNA-binding domain superfamily/Winged helix DNA-binding domain"/>
    <property type="match status" value="1"/>
</dbReference>
<comment type="catalytic activity">
    <reaction evidence="12">
        <text>a 2'-deoxyadenosine in DNA + S-adenosyl-L-methionine = an N(6)-methyl-2'-deoxyadenosine in DNA + S-adenosyl-L-homocysteine + H(+)</text>
        <dbReference type="Rhea" id="RHEA:15197"/>
        <dbReference type="Rhea" id="RHEA-COMP:12418"/>
        <dbReference type="Rhea" id="RHEA-COMP:12419"/>
        <dbReference type="ChEBI" id="CHEBI:15378"/>
        <dbReference type="ChEBI" id="CHEBI:57856"/>
        <dbReference type="ChEBI" id="CHEBI:59789"/>
        <dbReference type="ChEBI" id="CHEBI:90615"/>
        <dbReference type="ChEBI" id="CHEBI:90616"/>
        <dbReference type="EC" id="2.1.1.72"/>
    </reaction>
</comment>
<dbReference type="GO" id="GO:0006508">
    <property type="term" value="P:proteolysis"/>
    <property type="evidence" value="ECO:0007669"/>
    <property type="project" value="InterPro"/>
</dbReference>
<keyword evidence="10" id="KW-0804">Transcription</keyword>
<dbReference type="GO" id="GO:0032259">
    <property type="term" value="P:methylation"/>
    <property type="evidence" value="ECO:0007669"/>
    <property type="project" value="UniProtKB-KW"/>
</dbReference>
<feature type="domain" description="LexA repressor DNA-binding" evidence="14">
    <location>
        <begin position="3"/>
        <end position="63"/>
    </location>
</feature>
<dbReference type="GO" id="GO:0009432">
    <property type="term" value="P:SOS response"/>
    <property type="evidence" value="ECO:0007669"/>
    <property type="project" value="UniProtKB-KW"/>
</dbReference>
<dbReference type="Pfam" id="PF00717">
    <property type="entry name" value="Peptidase_S24"/>
    <property type="match status" value="1"/>
</dbReference>
<keyword evidence="11" id="KW-0742">SOS response</keyword>
<dbReference type="PATRIC" id="fig|1618778.3.peg.482"/>
<evidence type="ECO:0000256" key="5">
    <source>
        <dbReference type="ARBA" id="ARBA00022691"/>
    </source>
</evidence>
<dbReference type="CDD" id="cd02440">
    <property type="entry name" value="AdoMet_MTases"/>
    <property type="match status" value="1"/>
</dbReference>
<organism evidence="17 18">
    <name type="scientific">Candidatus Nomurabacteria bacterium GW2011_GWF2_43_24</name>
    <dbReference type="NCBI Taxonomy" id="1618778"/>
    <lineage>
        <taxon>Bacteria</taxon>
        <taxon>Candidatus Nomuraibacteriota</taxon>
    </lineage>
</organism>
<evidence type="ECO:0000259" key="13">
    <source>
        <dbReference type="Pfam" id="PF00717"/>
    </source>
</evidence>
<keyword evidence="2" id="KW-0678">Repressor</keyword>
<name>A0A0G1ENE8_9BACT</name>
<dbReference type="SUPFAM" id="SSF51306">
    <property type="entry name" value="LexA/Signal peptidase"/>
    <property type="match status" value="1"/>
</dbReference>
<evidence type="ECO:0000256" key="7">
    <source>
        <dbReference type="ARBA" id="ARBA00022747"/>
    </source>
</evidence>
<dbReference type="InterPro" id="IPR039418">
    <property type="entry name" value="LexA-like"/>
</dbReference>
<keyword evidence="7" id="KW-0680">Restriction system</keyword>
<evidence type="ECO:0000256" key="9">
    <source>
        <dbReference type="ARBA" id="ARBA00023125"/>
    </source>
</evidence>
<dbReference type="InterPro" id="IPR036388">
    <property type="entry name" value="WH-like_DNA-bd_sf"/>
</dbReference>
<dbReference type="PRINTS" id="PR00507">
    <property type="entry name" value="N12N6MTFRASE"/>
</dbReference>
<dbReference type="SUPFAM" id="SSF46785">
    <property type="entry name" value="Winged helix' DNA-binding domain"/>
    <property type="match status" value="1"/>
</dbReference>
<keyword evidence="11" id="KW-0227">DNA damage</keyword>
<evidence type="ECO:0000313" key="17">
    <source>
        <dbReference type="EMBL" id="KKT11323.1"/>
    </source>
</evidence>
<evidence type="ECO:0000256" key="10">
    <source>
        <dbReference type="ARBA" id="ARBA00023163"/>
    </source>
</evidence>
<dbReference type="InterPro" id="IPR050953">
    <property type="entry name" value="N4_N6_ade-DNA_methylase"/>
</dbReference>
<dbReference type="GO" id="GO:0009007">
    <property type="term" value="F:site-specific DNA-methyltransferase (adenine-specific) activity"/>
    <property type="evidence" value="ECO:0007669"/>
    <property type="project" value="UniProtKB-EC"/>
</dbReference>
<keyword evidence="3 17" id="KW-0489">Methyltransferase</keyword>
<dbReference type="InterPro" id="IPR025931">
    <property type="entry name" value="TaqI_C"/>
</dbReference>
<keyword evidence="8" id="KW-0805">Transcription regulation</keyword>
<dbReference type="AlphaFoldDB" id="A0A0G1ENE8"/>
<dbReference type="GO" id="GO:0045892">
    <property type="term" value="P:negative regulation of DNA-templated transcription"/>
    <property type="evidence" value="ECO:0007669"/>
    <property type="project" value="InterPro"/>
</dbReference>
<dbReference type="Gene3D" id="2.10.109.10">
    <property type="entry name" value="Umud Fragment, subunit A"/>
    <property type="match status" value="1"/>
</dbReference>
<dbReference type="EMBL" id="LCGH01000007">
    <property type="protein sequence ID" value="KKT11323.1"/>
    <property type="molecule type" value="Genomic_DNA"/>
</dbReference>
<dbReference type="InterPro" id="IPR036286">
    <property type="entry name" value="LexA/Signal_pep-like_sf"/>
</dbReference>
<evidence type="ECO:0000256" key="6">
    <source>
        <dbReference type="ARBA" id="ARBA00022705"/>
    </source>
</evidence>
<keyword evidence="9" id="KW-0238">DNA-binding</keyword>
<dbReference type="GO" id="GO:0006260">
    <property type="term" value="P:DNA replication"/>
    <property type="evidence" value="ECO:0007669"/>
    <property type="project" value="UniProtKB-KW"/>
</dbReference>
<dbReference type="InterPro" id="IPR015927">
    <property type="entry name" value="Peptidase_S24_S26A/B/C"/>
</dbReference>
<dbReference type="PANTHER" id="PTHR33841:SF6">
    <property type="entry name" value="TYPE II METHYLTRANSFERASE M.HINDII"/>
    <property type="match status" value="1"/>
</dbReference>
<reference evidence="17 18" key="1">
    <citation type="journal article" date="2015" name="Nature">
        <title>rRNA introns, odd ribosomes, and small enigmatic genomes across a large radiation of phyla.</title>
        <authorList>
            <person name="Brown C.T."/>
            <person name="Hug L.A."/>
            <person name="Thomas B.C."/>
            <person name="Sharon I."/>
            <person name="Castelle C.J."/>
            <person name="Singh A."/>
            <person name="Wilkins M.J."/>
            <person name="Williams K.H."/>
            <person name="Banfield J.F."/>
        </authorList>
    </citation>
    <scope>NUCLEOTIDE SEQUENCE [LARGE SCALE GENOMIC DNA]</scope>
</reference>
<evidence type="ECO:0000313" key="18">
    <source>
        <dbReference type="Proteomes" id="UP000033907"/>
    </source>
</evidence>
<dbReference type="PANTHER" id="PTHR33841">
    <property type="entry name" value="DNA METHYLTRANSFERASE YEEA-RELATED"/>
    <property type="match status" value="1"/>
</dbReference>
<dbReference type="NCBIfam" id="TIGR00498">
    <property type="entry name" value="lexA"/>
    <property type="match status" value="1"/>
</dbReference>
<evidence type="ECO:0000256" key="1">
    <source>
        <dbReference type="ARBA" id="ARBA00011900"/>
    </source>
</evidence>
<dbReference type="InterPro" id="IPR006200">
    <property type="entry name" value="LexA"/>
</dbReference>
<evidence type="ECO:0000256" key="4">
    <source>
        <dbReference type="ARBA" id="ARBA00022679"/>
    </source>
</evidence>
<dbReference type="Pfam" id="PF07669">
    <property type="entry name" value="Eco57I"/>
    <property type="match status" value="1"/>
</dbReference>
<dbReference type="InterPro" id="IPR023135">
    <property type="entry name" value="N6_DNA_MeTrfase_TaqI_C"/>
</dbReference>
<protein>
    <recommendedName>
        <fullName evidence="1">site-specific DNA-methyltransferase (adenine-specific)</fullName>
        <ecNumber evidence="1">2.1.1.72</ecNumber>
    </recommendedName>
</protein>
<keyword evidence="6" id="KW-0235">DNA replication</keyword>
<dbReference type="GO" id="GO:0004252">
    <property type="term" value="F:serine-type endopeptidase activity"/>
    <property type="evidence" value="ECO:0007669"/>
    <property type="project" value="InterPro"/>
</dbReference>
<dbReference type="EC" id="2.1.1.72" evidence="1"/>
<dbReference type="GO" id="GO:0009307">
    <property type="term" value="P:DNA restriction-modification system"/>
    <property type="evidence" value="ECO:0007669"/>
    <property type="project" value="UniProtKB-KW"/>
</dbReference>
<evidence type="ECO:0000256" key="11">
    <source>
        <dbReference type="ARBA" id="ARBA00023236"/>
    </source>
</evidence>
<dbReference type="CDD" id="cd06529">
    <property type="entry name" value="S24_LexA-like"/>
    <property type="match status" value="1"/>
</dbReference>
<proteinExistence type="predicted"/>
<feature type="domain" description="TaqI-like C-terminal specificity" evidence="16">
    <location>
        <begin position="708"/>
        <end position="831"/>
    </location>
</feature>
<evidence type="ECO:0000259" key="15">
    <source>
        <dbReference type="Pfam" id="PF07669"/>
    </source>
</evidence>
<accession>A0A0G1ENE8</accession>
<dbReference type="SUPFAM" id="SSF53335">
    <property type="entry name" value="S-adenosyl-L-methionine-dependent methyltransferases"/>
    <property type="match status" value="1"/>
</dbReference>
<evidence type="ECO:0000259" key="14">
    <source>
        <dbReference type="Pfam" id="PF01726"/>
    </source>
</evidence>
<dbReference type="InterPro" id="IPR006199">
    <property type="entry name" value="LexA_DNA-bd_dom"/>
</dbReference>
<evidence type="ECO:0000256" key="2">
    <source>
        <dbReference type="ARBA" id="ARBA00022491"/>
    </source>
</evidence>
<dbReference type="Proteomes" id="UP000033907">
    <property type="component" value="Unassembled WGS sequence"/>
</dbReference>
<comment type="caution">
    <text evidence="17">The sequence shown here is derived from an EMBL/GenBank/DDBJ whole genome shotgun (WGS) entry which is preliminary data.</text>
</comment>
<dbReference type="InterPro" id="IPR036390">
    <property type="entry name" value="WH_DNA-bd_sf"/>
</dbReference>
<dbReference type="Pfam" id="PF01726">
    <property type="entry name" value="LexA_DNA_bind"/>
    <property type="match status" value="1"/>
</dbReference>
<feature type="domain" description="Peptidase S24/S26A/S26B/S26C" evidence="13">
    <location>
        <begin position="77"/>
        <end position="188"/>
    </location>
</feature>
<dbReference type="InterPro" id="IPR029063">
    <property type="entry name" value="SAM-dependent_MTases_sf"/>
</dbReference>
<sequence length="887" mass="102776">MVTKKQQQVLDFIEKYQKKNKYSPTLEEIQRKFKLASVSTAHYYIQQLKNKKLLSKEESQHRAINVLPVNDMVKVRLMGTISAGQPIEAIEEFETVAVPSNLISSAEHFALNVRGDSMIGDGIFDGDTVIIRKQNTAQDGDTIVALLNENEVTLKKIYRLANGFRLQPANPTMPAFVVKELIVQGKVISVMRSYDKRKSLDQISNLTAFSDELKYLIIKIQEEIKGKFHANKEFDIWKRTEEKPDGNKFFLETSYTFLNEILLLWVCKDKKLLNFEIIKDNKQLSLLKSDAQKIYSHIFSSNIFDWYVPENFLLQEVTNLFNKYDFTLVDRDILGKLYEQFITREERKKLGQFYTPESVIDYILDQIEYTKNIDDKKIIDISCGSGGFTTRATNRLINKLKNNPNKKEIIEKVISSVYGMDINPFACYLAETNMLIQLLDLIVEVKKENPKYIVPKIKIFQTNSMETPSLLSNDEHEVKDIKNKTGRFIEGFDFVVGNPPYLEAKKMDTATKKLCIETCPNVANGAFDLFVCFIDKGLRLLKTNGKLGYIFPNKFLIANYAKKMREELLDKYTIKEIIDVSECGVFENVSVYPVIMVIQNKKPQENLIKTAEKVGSIEELNNKSFITTEIEQETYKRDDLVFFILPSDKKQNSILINLLSDKYKTLDNYLSLKWTISFHATGLREKFLFPEKPNSLFSKKLIGGKSFAGNDDINRYNLKWGGWWINYDEELARKHKNQLPPKSLFEQEKIIICQNSLRLRATYDNENYYCKDTFFVGSLLENKKSNFELKFFLAILNSKLLHFYYGNIYKGTHIAGGYLHYLIGYLYSLPVAEPTKKQQSDIVGLVDKILKVKDKEEYNKLDSKIDESIYGLYKIDQESRKIIESFI</sequence>
<evidence type="ECO:0000256" key="8">
    <source>
        <dbReference type="ARBA" id="ARBA00023015"/>
    </source>
</evidence>
<feature type="domain" description="Type II methyltransferase M.TaqI-like" evidence="15">
    <location>
        <begin position="416"/>
        <end position="586"/>
    </location>
</feature>
<gene>
    <name evidence="17" type="ORF">UV91_C0007G0023</name>
</gene>
<dbReference type="InterPro" id="IPR011639">
    <property type="entry name" value="MethylTrfase_TaqI-like_dom"/>
</dbReference>
<dbReference type="Gene3D" id="3.90.220.10">
    <property type="entry name" value="Adenine-n6-DNA-methyltransferase Taqi, Chain A, domain 2"/>
    <property type="match status" value="1"/>
</dbReference>